<proteinExistence type="predicted"/>
<organism evidence="3 4">
    <name type="scientific">Reichenbachiella faecimaris</name>
    <dbReference type="NCBI Taxonomy" id="692418"/>
    <lineage>
        <taxon>Bacteria</taxon>
        <taxon>Pseudomonadati</taxon>
        <taxon>Bacteroidota</taxon>
        <taxon>Cytophagia</taxon>
        <taxon>Cytophagales</taxon>
        <taxon>Reichenbachiellaceae</taxon>
        <taxon>Reichenbachiella</taxon>
    </lineage>
</organism>
<feature type="chain" id="PRO_5013026470" evidence="1">
    <location>
        <begin position="18"/>
        <end position="279"/>
    </location>
</feature>
<dbReference type="EMBL" id="FWYF01000004">
    <property type="protein sequence ID" value="SMD38091.1"/>
    <property type="molecule type" value="Genomic_DNA"/>
</dbReference>
<name>A0A1W2GNB8_REIFA</name>
<dbReference type="InterPro" id="IPR011042">
    <property type="entry name" value="6-blade_b-propeller_TolB-like"/>
</dbReference>
<evidence type="ECO:0000256" key="1">
    <source>
        <dbReference type="SAM" id="SignalP"/>
    </source>
</evidence>
<sequence>MKKILTILIFLVQSAYAQQYEILFTRQVNNNDNIYSINQDGKLKQITDHPRKDSSPVMSPDGKYMVFTSERKGWWKIWLMNLESANFQQLTDASSAEYSPSWSPDGLRIVFVSSRNGGSEIFTMNSNGENIRQISEGGNCTMPSWASNERIYYSSQVSGDYQIWCMKPDGTDKDQLSSGKSDKLMPQLSPDQKHILYYGNQDGNMEIYKMNIASGKILRLTNDPLLDIRPRWSPDGTWIVFERGNKRDNQQIFIMNADGTNQTELTRSGYNYAPSFVVQ</sequence>
<dbReference type="STRING" id="692418.SAMN04488029_3627"/>
<dbReference type="OrthoDB" id="8432779at2"/>
<dbReference type="RefSeq" id="WP_084374250.1">
    <property type="nucleotide sequence ID" value="NZ_FWYF01000004.1"/>
</dbReference>
<protein>
    <submittedName>
        <fullName evidence="3">TolB protein</fullName>
    </submittedName>
</protein>
<evidence type="ECO:0000313" key="4">
    <source>
        <dbReference type="Proteomes" id="UP000192472"/>
    </source>
</evidence>
<accession>A0A1W2GNB8</accession>
<dbReference type="PANTHER" id="PTHR36842">
    <property type="entry name" value="PROTEIN TOLB HOMOLOG"/>
    <property type="match status" value="1"/>
</dbReference>
<evidence type="ECO:0000313" key="3">
    <source>
        <dbReference type="EMBL" id="SMD38091.1"/>
    </source>
</evidence>
<dbReference type="Proteomes" id="UP000192472">
    <property type="component" value="Unassembled WGS sequence"/>
</dbReference>
<dbReference type="SUPFAM" id="SSF69304">
    <property type="entry name" value="Tricorn protease N-terminal domain"/>
    <property type="match status" value="1"/>
</dbReference>
<dbReference type="PANTHER" id="PTHR36842:SF1">
    <property type="entry name" value="PROTEIN TOLB"/>
    <property type="match status" value="1"/>
</dbReference>
<reference evidence="3 4" key="1">
    <citation type="submission" date="2017-04" db="EMBL/GenBank/DDBJ databases">
        <authorList>
            <person name="Afonso C.L."/>
            <person name="Miller P.J."/>
            <person name="Scott M.A."/>
            <person name="Spackman E."/>
            <person name="Goraichik I."/>
            <person name="Dimitrov K.M."/>
            <person name="Suarez D.L."/>
            <person name="Swayne D.E."/>
        </authorList>
    </citation>
    <scope>NUCLEOTIDE SEQUENCE [LARGE SCALE GENOMIC DNA]</scope>
    <source>
        <strain evidence="3 4">DSM 26133</strain>
    </source>
</reference>
<keyword evidence="4" id="KW-1185">Reference proteome</keyword>
<keyword evidence="1" id="KW-0732">Signal</keyword>
<feature type="signal peptide" evidence="1">
    <location>
        <begin position="1"/>
        <end position="17"/>
    </location>
</feature>
<dbReference type="Gene3D" id="2.120.10.30">
    <property type="entry name" value="TolB, C-terminal domain"/>
    <property type="match status" value="2"/>
</dbReference>
<feature type="domain" description="Prolow-density lipoprotein receptor-related protein 1-like beta-propeller" evidence="2">
    <location>
        <begin position="23"/>
        <end position="223"/>
    </location>
</feature>
<evidence type="ECO:0000259" key="2">
    <source>
        <dbReference type="Pfam" id="PF16472"/>
    </source>
</evidence>
<dbReference type="InterPro" id="IPR032485">
    <property type="entry name" value="LRP1-like_beta_prop"/>
</dbReference>
<gene>
    <name evidence="3" type="ORF">SAMN04488029_3627</name>
</gene>
<dbReference type="Pfam" id="PF16472">
    <property type="entry name" value="DUF5050"/>
    <property type="match status" value="1"/>
</dbReference>
<dbReference type="AlphaFoldDB" id="A0A1W2GNB8"/>